<dbReference type="Pfam" id="PF01037">
    <property type="entry name" value="AsnC_trans_reg"/>
    <property type="match status" value="1"/>
</dbReference>
<keyword evidence="6" id="KW-1185">Reference proteome</keyword>
<comment type="caution">
    <text evidence="5">The sequence shown here is derived from an EMBL/GenBank/DDBJ whole genome shotgun (WGS) entry which is preliminary data.</text>
</comment>
<evidence type="ECO:0000259" key="4">
    <source>
        <dbReference type="PROSITE" id="PS50956"/>
    </source>
</evidence>
<dbReference type="Pfam" id="PF13404">
    <property type="entry name" value="HTH_AsnC-type"/>
    <property type="match status" value="1"/>
</dbReference>
<dbReference type="EMBL" id="JAHLQI010000004">
    <property type="protein sequence ID" value="MBU5490608.1"/>
    <property type="molecule type" value="Genomic_DNA"/>
</dbReference>
<reference evidence="5 6" key="1">
    <citation type="submission" date="2021-06" db="EMBL/GenBank/DDBJ databases">
        <authorList>
            <person name="Sun Q."/>
            <person name="Li D."/>
        </authorList>
    </citation>
    <scope>NUCLEOTIDE SEQUENCE [LARGE SCALE GENOMIC DNA]</scope>
    <source>
        <strain evidence="5 6">MSJd-7</strain>
    </source>
</reference>
<dbReference type="Proteomes" id="UP000783588">
    <property type="component" value="Unassembled WGS sequence"/>
</dbReference>
<evidence type="ECO:0000256" key="1">
    <source>
        <dbReference type="ARBA" id="ARBA00023015"/>
    </source>
</evidence>
<keyword evidence="2" id="KW-0238">DNA-binding</keyword>
<dbReference type="InterPro" id="IPR019888">
    <property type="entry name" value="Tscrpt_reg_AsnC-like"/>
</dbReference>
<dbReference type="RefSeq" id="WP_216470271.1">
    <property type="nucleotide sequence ID" value="NZ_JAHLQI010000004.1"/>
</dbReference>
<evidence type="ECO:0000313" key="5">
    <source>
        <dbReference type="EMBL" id="MBU5490608.1"/>
    </source>
</evidence>
<dbReference type="CDD" id="cd00090">
    <property type="entry name" value="HTH_ARSR"/>
    <property type="match status" value="1"/>
</dbReference>
<keyword evidence="3" id="KW-0804">Transcription</keyword>
<feature type="domain" description="HTH asnC-type" evidence="4">
    <location>
        <begin position="1"/>
        <end position="62"/>
    </location>
</feature>
<keyword evidence="1" id="KW-0805">Transcription regulation</keyword>
<evidence type="ECO:0000256" key="3">
    <source>
        <dbReference type="ARBA" id="ARBA00023163"/>
    </source>
</evidence>
<dbReference type="InterPro" id="IPR011991">
    <property type="entry name" value="ArsR-like_HTH"/>
</dbReference>
<protein>
    <submittedName>
        <fullName evidence="5">Lrp/AsnC family transcriptional regulator</fullName>
    </submittedName>
</protein>
<dbReference type="InterPro" id="IPR000485">
    <property type="entry name" value="AsnC-type_HTH_dom"/>
</dbReference>
<dbReference type="PROSITE" id="PS50956">
    <property type="entry name" value="HTH_ASNC_2"/>
    <property type="match status" value="1"/>
</dbReference>
<sequence>MDQIDQKILAHLKQNARARASDIGKAVHLSVSTVIERIHKMEDAGVICSYTVITNDAKVGNDVTALIEISLEHPRFNDSFSEKVMEHPNVISCYYLTGSYDYMVKVNCRSSDELETIHRWIKDQSGVCQTQTHFVLRTIKNIYSALPADPASAE</sequence>
<evidence type="ECO:0000313" key="6">
    <source>
        <dbReference type="Proteomes" id="UP000783588"/>
    </source>
</evidence>
<name>A0ABS6ESD1_9FIRM</name>
<organism evidence="5 6">
    <name type="scientific">Butyricicoccus intestinisimiae</name>
    <dbReference type="NCBI Taxonomy" id="2841509"/>
    <lineage>
        <taxon>Bacteria</taxon>
        <taxon>Bacillati</taxon>
        <taxon>Bacillota</taxon>
        <taxon>Clostridia</taxon>
        <taxon>Eubacteriales</taxon>
        <taxon>Butyricicoccaceae</taxon>
        <taxon>Butyricicoccus</taxon>
    </lineage>
</organism>
<evidence type="ECO:0000256" key="2">
    <source>
        <dbReference type="ARBA" id="ARBA00023125"/>
    </source>
</evidence>
<gene>
    <name evidence="5" type="ORF">KQI75_08245</name>
</gene>
<dbReference type="InterPro" id="IPR019887">
    <property type="entry name" value="Tscrpt_reg_AsnC/Lrp_C"/>
</dbReference>
<dbReference type="PANTHER" id="PTHR30154">
    <property type="entry name" value="LEUCINE-RESPONSIVE REGULATORY PROTEIN"/>
    <property type="match status" value="1"/>
</dbReference>
<proteinExistence type="predicted"/>
<accession>A0ABS6ESD1</accession>
<dbReference type="SMART" id="SM00344">
    <property type="entry name" value="HTH_ASNC"/>
    <property type="match status" value="1"/>
</dbReference>
<dbReference type="PANTHER" id="PTHR30154:SF34">
    <property type="entry name" value="TRANSCRIPTIONAL REGULATOR AZLB"/>
    <property type="match status" value="1"/>
</dbReference>